<organism evidence="2 3">
    <name type="scientific">Heterodermia speciosa</name>
    <dbReference type="NCBI Taxonomy" id="116794"/>
    <lineage>
        <taxon>Eukaryota</taxon>
        <taxon>Fungi</taxon>
        <taxon>Dikarya</taxon>
        <taxon>Ascomycota</taxon>
        <taxon>Pezizomycotina</taxon>
        <taxon>Lecanoromycetes</taxon>
        <taxon>OSLEUM clade</taxon>
        <taxon>Lecanoromycetidae</taxon>
        <taxon>Caliciales</taxon>
        <taxon>Physciaceae</taxon>
        <taxon>Heterodermia</taxon>
    </lineage>
</organism>
<dbReference type="Proteomes" id="UP000664521">
    <property type="component" value="Unassembled WGS sequence"/>
</dbReference>
<evidence type="ECO:0000259" key="1">
    <source>
        <dbReference type="Pfam" id="PF01266"/>
    </source>
</evidence>
<dbReference type="EMBL" id="CAJPDS010000088">
    <property type="protein sequence ID" value="CAF9936108.1"/>
    <property type="molecule type" value="Genomic_DNA"/>
</dbReference>
<protein>
    <recommendedName>
        <fullName evidence="1">FAD dependent oxidoreductase domain-containing protein</fullName>
    </recommendedName>
</protein>
<sequence>MKEEAEKAKELGLPVTYKDGGAIKGWDGKIDQRDVIVDTAEATFHPTKYRVGVLEWLAEQSNFSCYTYTHALSIKEKGMEVLGIGSKKVHVKTEEGFSVTRNDALEATCVPLQKLSVVAQMELTACDDQYKYLVVGGCDHKVGQEQEDGRYAELEQWVRDRFTKSGSFDYKWSGRIFEPVDYVAIIGLNQGNKHIYIIIGDSGNGLTHGVLGGKLIADQIDGIDNPWGKLATHDLPINAQYKRFLQNDINDIEDLATGSGGVLNPKTSTPKTEVAYTNSPPYVHI</sequence>
<evidence type="ECO:0000313" key="3">
    <source>
        <dbReference type="Proteomes" id="UP000664521"/>
    </source>
</evidence>
<keyword evidence="3" id="KW-1185">Reference proteome</keyword>
<feature type="domain" description="FAD dependent oxidoreductase" evidence="1">
    <location>
        <begin position="131"/>
        <end position="218"/>
    </location>
</feature>
<dbReference type="Gene3D" id="3.50.50.60">
    <property type="entry name" value="FAD/NAD(P)-binding domain"/>
    <property type="match status" value="1"/>
</dbReference>
<name>A0A8H3G3X1_9LECA</name>
<dbReference type="InterPro" id="IPR006076">
    <property type="entry name" value="FAD-dep_OxRdtase"/>
</dbReference>
<proteinExistence type="predicted"/>
<gene>
    <name evidence="2" type="ORF">HETSPECPRED_010015</name>
</gene>
<dbReference type="AlphaFoldDB" id="A0A8H3G3X1"/>
<dbReference type="OrthoDB" id="429143at2759"/>
<evidence type="ECO:0000313" key="2">
    <source>
        <dbReference type="EMBL" id="CAF9936108.1"/>
    </source>
</evidence>
<dbReference type="InterPro" id="IPR036188">
    <property type="entry name" value="FAD/NAD-bd_sf"/>
</dbReference>
<comment type="caution">
    <text evidence="2">The sequence shown here is derived from an EMBL/GenBank/DDBJ whole genome shotgun (WGS) entry which is preliminary data.</text>
</comment>
<reference evidence="2" key="1">
    <citation type="submission" date="2021-03" db="EMBL/GenBank/DDBJ databases">
        <authorList>
            <person name="Tagirdzhanova G."/>
        </authorList>
    </citation>
    <scope>NUCLEOTIDE SEQUENCE</scope>
</reference>
<dbReference type="Gene3D" id="3.30.9.10">
    <property type="entry name" value="D-Amino Acid Oxidase, subunit A, domain 2"/>
    <property type="match status" value="1"/>
</dbReference>
<accession>A0A8H3G3X1</accession>
<dbReference type="Pfam" id="PF01266">
    <property type="entry name" value="DAO"/>
    <property type="match status" value="1"/>
</dbReference>